<organism evidence="2 3">
    <name type="scientific">Candidatus Mediterraneibacter quadrami</name>
    <dbReference type="NCBI Taxonomy" id="2838684"/>
    <lineage>
        <taxon>Bacteria</taxon>
        <taxon>Bacillati</taxon>
        <taxon>Bacillota</taxon>
        <taxon>Clostridia</taxon>
        <taxon>Lachnospirales</taxon>
        <taxon>Lachnospiraceae</taxon>
        <taxon>Mediterraneibacter</taxon>
    </lineage>
</organism>
<sequence length="166" mass="19625">MKEPSASLLLNGITHPVKFIWRFLLLYSVVLIPFSLLPALYNFFSYSMPGKIIYIIAVVRLTLQWVRSSVYNDYELDCYEASRSEEDKAAEKERNTQFGAALITSLIRWHHIKKIQRQMEKEEADRRFYQTMVSDYDSKANEARRCGNQAAADEYDRQAWFYRNML</sequence>
<evidence type="ECO:0000313" key="3">
    <source>
        <dbReference type="Proteomes" id="UP000823909"/>
    </source>
</evidence>
<evidence type="ECO:0000313" key="2">
    <source>
        <dbReference type="EMBL" id="HJD42554.1"/>
    </source>
</evidence>
<accession>A0A9D2REL8</accession>
<feature type="transmembrane region" description="Helical" evidence="1">
    <location>
        <begin position="20"/>
        <end position="44"/>
    </location>
</feature>
<gene>
    <name evidence="2" type="ORF">H9910_06055</name>
</gene>
<evidence type="ECO:0000256" key="1">
    <source>
        <dbReference type="SAM" id="Phobius"/>
    </source>
</evidence>
<reference evidence="2" key="2">
    <citation type="submission" date="2021-04" db="EMBL/GenBank/DDBJ databases">
        <authorList>
            <person name="Gilroy R."/>
        </authorList>
    </citation>
    <scope>NUCLEOTIDE SEQUENCE</scope>
    <source>
        <strain evidence="2">ChiBcec15-3976</strain>
    </source>
</reference>
<name>A0A9D2REL8_9FIRM</name>
<keyword evidence="1" id="KW-1133">Transmembrane helix</keyword>
<protein>
    <submittedName>
        <fullName evidence="2">Uncharacterized protein</fullName>
    </submittedName>
</protein>
<comment type="caution">
    <text evidence="2">The sequence shown here is derived from an EMBL/GenBank/DDBJ whole genome shotgun (WGS) entry which is preliminary data.</text>
</comment>
<keyword evidence="1" id="KW-0472">Membrane</keyword>
<dbReference type="EMBL" id="DWUU01000036">
    <property type="protein sequence ID" value="HJD42554.1"/>
    <property type="molecule type" value="Genomic_DNA"/>
</dbReference>
<proteinExistence type="predicted"/>
<dbReference type="AlphaFoldDB" id="A0A9D2REL8"/>
<reference evidence="2" key="1">
    <citation type="journal article" date="2021" name="PeerJ">
        <title>Extensive microbial diversity within the chicken gut microbiome revealed by metagenomics and culture.</title>
        <authorList>
            <person name="Gilroy R."/>
            <person name="Ravi A."/>
            <person name="Getino M."/>
            <person name="Pursley I."/>
            <person name="Horton D.L."/>
            <person name="Alikhan N.F."/>
            <person name="Baker D."/>
            <person name="Gharbi K."/>
            <person name="Hall N."/>
            <person name="Watson M."/>
            <person name="Adriaenssens E.M."/>
            <person name="Foster-Nyarko E."/>
            <person name="Jarju S."/>
            <person name="Secka A."/>
            <person name="Antonio M."/>
            <person name="Oren A."/>
            <person name="Chaudhuri R.R."/>
            <person name="La Ragione R."/>
            <person name="Hildebrand F."/>
            <person name="Pallen M.J."/>
        </authorList>
    </citation>
    <scope>NUCLEOTIDE SEQUENCE</scope>
    <source>
        <strain evidence="2">ChiBcec15-3976</strain>
    </source>
</reference>
<keyword evidence="1" id="KW-0812">Transmembrane</keyword>
<dbReference type="Proteomes" id="UP000823909">
    <property type="component" value="Unassembled WGS sequence"/>
</dbReference>